<keyword evidence="2" id="KW-1185">Reference proteome</keyword>
<protein>
    <recommendedName>
        <fullName evidence="3">Lipoprotein</fullName>
    </recommendedName>
</protein>
<evidence type="ECO:0000313" key="2">
    <source>
        <dbReference type="Proteomes" id="UP001198241"/>
    </source>
</evidence>
<gene>
    <name evidence="1" type="ORF">LKD20_03205</name>
</gene>
<dbReference type="EMBL" id="JAJEQD010000005">
    <property type="protein sequence ID" value="MCC2156154.1"/>
    <property type="molecule type" value="Genomic_DNA"/>
</dbReference>
<proteinExistence type="predicted"/>
<reference evidence="1 2" key="1">
    <citation type="submission" date="2021-10" db="EMBL/GenBank/DDBJ databases">
        <title>Anaerobic single-cell dispensing facilitates the cultivation of human gut bacteria.</title>
        <authorList>
            <person name="Afrizal A."/>
        </authorList>
    </citation>
    <scope>NUCLEOTIDE SEQUENCE [LARGE SCALE GENOMIC DNA]</scope>
    <source>
        <strain evidence="1 2">CLA-AA-H247</strain>
    </source>
</reference>
<dbReference type="RefSeq" id="WP_295212745.1">
    <property type="nucleotide sequence ID" value="NZ_JBBNIL010000032.1"/>
</dbReference>
<sequence>MRGTAMLKRILQYLSLCIALVSLLILAGCSSNSGSSQSKGPEGEWIAYSGYTVQNVVSAVDTPIFTMNLTARNDSKTIYTANMKAYNYQYTTPEKRPVIESTQMVGDIKEARLNYITALTLVMSANDIVGNADSSNSNTIKMDITGIPNTDLVYDSKTDTIKFMDQTFKRVSDTNNLQTLADAYKKDLQIASNKYLEEIGNAANPKTKFITTYKFDDSIIKDNKK</sequence>
<comment type="caution">
    <text evidence="1">The sequence shown here is derived from an EMBL/GenBank/DDBJ whole genome shotgun (WGS) entry which is preliminary data.</text>
</comment>
<evidence type="ECO:0008006" key="3">
    <source>
        <dbReference type="Google" id="ProtNLM"/>
    </source>
</evidence>
<name>A0ABS8F141_9FIRM</name>
<dbReference type="Proteomes" id="UP001198241">
    <property type="component" value="Unassembled WGS sequence"/>
</dbReference>
<evidence type="ECO:0000313" key="1">
    <source>
        <dbReference type="EMBL" id="MCC2156154.1"/>
    </source>
</evidence>
<dbReference type="PROSITE" id="PS51257">
    <property type="entry name" value="PROKAR_LIPOPROTEIN"/>
    <property type="match status" value="1"/>
</dbReference>
<organism evidence="1 2">
    <name type="scientific">Veillonella fallax</name>
    <dbReference type="NCBI Taxonomy" id="2881272"/>
    <lineage>
        <taxon>Bacteria</taxon>
        <taxon>Bacillati</taxon>
        <taxon>Bacillota</taxon>
        <taxon>Negativicutes</taxon>
        <taxon>Veillonellales</taxon>
        <taxon>Veillonellaceae</taxon>
        <taxon>Veillonella</taxon>
    </lineage>
</organism>
<accession>A0ABS8F141</accession>